<feature type="transmembrane region" description="Helical" evidence="6">
    <location>
        <begin position="286"/>
        <end position="308"/>
    </location>
</feature>
<reference evidence="8 9" key="1">
    <citation type="submission" date="2019-03" db="EMBL/GenBank/DDBJ databases">
        <title>Genomic Encyclopedia of Type Strains, Phase III (KMG-III): the genomes of soil and plant-associated and newly described type strains.</title>
        <authorList>
            <person name="Whitman W."/>
        </authorList>
    </citation>
    <scope>NUCLEOTIDE SEQUENCE [LARGE SCALE GENOMIC DNA]</scope>
    <source>
        <strain evidence="8 9">CECT 8976</strain>
    </source>
</reference>
<gene>
    <name evidence="8" type="ORF">DFP86_101313</name>
</gene>
<feature type="transmembrane region" description="Helical" evidence="6">
    <location>
        <begin position="380"/>
        <end position="399"/>
    </location>
</feature>
<evidence type="ECO:0000313" key="8">
    <source>
        <dbReference type="EMBL" id="TDR82919.1"/>
    </source>
</evidence>
<protein>
    <submittedName>
        <fullName evidence="8">Putative MFS family arabinose efflux permease</fullName>
    </submittedName>
</protein>
<dbReference type="GO" id="GO:0022857">
    <property type="term" value="F:transmembrane transporter activity"/>
    <property type="evidence" value="ECO:0007669"/>
    <property type="project" value="InterPro"/>
</dbReference>
<evidence type="ECO:0000256" key="1">
    <source>
        <dbReference type="ARBA" id="ARBA00004141"/>
    </source>
</evidence>
<sequence length="400" mass="42167">MSLVTERAPLAMTPAQRGRGILPLACLVVFMAQMATTVYLPSLPEVARDLALRQSQVELSISLFVLAAALPLLFWGRAADAYGRRAPLLGSLALFLLSSLGLAFCTTLTQLLCLRVVQGMAAGGATIVGRILVRDYWQGNELARRLSLLSMAFICALGGGQFVGGLIARYAHWPLGFGLMALVALLALGLTLAVPIEPVATAKADAGWHAVRCLLARRRYVLPACVGGLGYAVLVTLQESSPFVFRHDFSLGAAAFGSLGLLFALSYLAGSLRVHRQALRLGAPRLLVRGALQVGLAGLAIWLLMGVWHAPGLVGLLLFVLLYGLAVFGQAVLFPNSMALAVDEGRDQGGMAMALCGFLQQMLAGAAGMLALVLPHGAGWAVAVCCLGLATWWLARLAVK</sequence>
<feature type="transmembrane region" description="Helical" evidence="6">
    <location>
        <begin position="249"/>
        <end position="274"/>
    </location>
</feature>
<evidence type="ECO:0000313" key="9">
    <source>
        <dbReference type="Proteomes" id="UP000295611"/>
    </source>
</evidence>
<organism evidence="8 9">
    <name type="scientific">Paludibacterium purpuratum</name>
    <dbReference type="NCBI Taxonomy" id="1144873"/>
    <lineage>
        <taxon>Bacteria</taxon>
        <taxon>Pseudomonadati</taxon>
        <taxon>Pseudomonadota</taxon>
        <taxon>Betaproteobacteria</taxon>
        <taxon>Neisseriales</taxon>
        <taxon>Chromobacteriaceae</taxon>
        <taxon>Paludibacterium</taxon>
    </lineage>
</organism>
<feature type="transmembrane region" description="Helical" evidence="6">
    <location>
        <begin position="220"/>
        <end position="237"/>
    </location>
</feature>
<dbReference type="SUPFAM" id="SSF103473">
    <property type="entry name" value="MFS general substrate transporter"/>
    <property type="match status" value="1"/>
</dbReference>
<feature type="transmembrane region" description="Helical" evidence="6">
    <location>
        <begin position="145"/>
        <end position="167"/>
    </location>
</feature>
<dbReference type="Pfam" id="PF07690">
    <property type="entry name" value="MFS_1"/>
    <property type="match status" value="1"/>
</dbReference>
<evidence type="ECO:0000256" key="2">
    <source>
        <dbReference type="ARBA" id="ARBA00022448"/>
    </source>
</evidence>
<comment type="caution">
    <text evidence="8">The sequence shown here is derived from an EMBL/GenBank/DDBJ whole genome shotgun (WGS) entry which is preliminary data.</text>
</comment>
<evidence type="ECO:0000256" key="4">
    <source>
        <dbReference type="ARBA" id="ARBA00022989"/>
    </source>
</evidence>
<keyword evidence="3 6" id="KW-0812">Transmembrane</keyword>
<feature type="transmembrane region" description="Helical" evidence="6">
    <location>
        <begin position="88"/>
        <end position="109"/>
    </location>
</feature>
<dbReference type="AlphaFoldDB" id="A0A4V3DVZ8"/>
<keyword evidence="9" id="KW-1185">Reference proteome</keyword>
<feature type="transmembrane region" description="Helical" evidence="6">
    <location>
        <begin position="21"/>
        <end position="39"/>
    </location>
</feature>
<dbReference type="PROSITE" id="PS50850">
    <property type="entry name" value="MFS"/>
    <property type="match status" value="1"/>
</dbReference>
<dbReference type="PANTHER" id="PTHR23502">
    <property type="entry name" value="MAJOR FACILITATOR SUPERFAMILY"/>
    <property type="match status" value="1"/>
</dbReference>
<evidence type="ECO:0000256" key="6">
    <source>
        <dbReference type="SAM" id="Phobius"/>
    </source>
</evidence>
<feature type="transmembrane region" description="Helical" evidence="6">
    <location>
        <begin position="59"/>
        <end position="76"/>
    </location>
</feature>
<dbReference type="Proteomes" id="UP000295611">
    <property type="component" value="Unassembled WGS sequence"/>
</dbReference>
<proteinExistence type="predicted"/>
<keyword evidence="4 6" id="KW-1133">Transmembrane helix</keyword>
<comment type="subcellular location">
    <subcellularLocation>
        <location evidence="1">Membrane</location>
        <topology evidence="1">Multi-pass membrane protein</topology>
    </subcellularLocation>
</comment>
<dbReference type="EMBL" id="SNZP01000001">
    <property type="protein sequence ID" value="TDR82919.1"/>
    <property type="molecule type" value="Genomic_DNA"/>
</dbReference>
<feature type="domain" description="Major facilitator superfamily (MFS) profile" evidence="7">
    <location>
        <begin position="21"/>
        <end position="400"/>
    </location>
</feature>
<dbReference type="PANTHER" id="PTHR23502:SF132">
    <property type="entry name" value="POLYAMINE TRANSPORTER 2-RELATED"/>
    <property type="match status" value="1"/>
</dbReference>
<keyword evidence="2" id="KW-0813">Transport</keyword>
<accession>A0A4V3DVZ8</accession>
<feature type="transmembrane region" description="Helical" evidence="6">
    <location>
        <begin position="314"/>
        <end position="334"/>
    </location>
</feature>
<name>A0A4V3DVZ8_9NEIS</name>
<dbReference type="InterPro" id="IPR020846">
    <property type="entry name" value="MFS_dom"/>
</dbReference>
<keyword evidence="5 6" id="KW-0472">Membrane</keyword>
<dbReference type="RefSeq" id="WP_208108177.1">
    <property type="nucleotide sequence ID" value="NZ_SNZP01000001.1"/>
</dbReference>
<dbReference type="InterPro" id="IPR036259">
    <property type="entry name" value="MFS_trans_sf"/>
</dbReference>
<dbReference type="Gene3D" id="1.20.1720.10">
    <property type="entry name" value="Multidrug resistance protein D"/>
    <property type="match status" value="1"/>
</dbReference>
<feature type="transmembrane region" description="Helical" evidence="6">
    <location>
        <begin position="173"/>
        <end position="194"/>
    </location>
</feature>
<dbReference type="InterPro" id="IPR011701">
    <property type="entry name" value="MFS"/>
</dbReference>
<evidence type="ECO:0000256" key="5">
    <source>
        <dbReference type="ARBA" id="ARBA00023136"/>
    </source>
</evidence>
<evidence type="ECO:0000256" key="3">
    <source>
        <dbReference type="ARBA" id="ARBA00022692"/>
    </source>
</evidence>
<feature type="transmembrane region" description="Helical" evidence="6">
    <location>
        <begin position="115"/>
        <end position="133"/>
    </location>
</feature>
<evidence type="ECO:0000259" key="7">
    <source>
        <dbReference type="PROSITE" id="PS50850"/>
    </source>
</evidence>
<dbReference type="GO" id="GO:0005886">
    <property type="term" value="C:plasma membrane"/>
    <property type="evidence" value="ECO:0007669"/>
    <property type="project" value="TreeGrafter"/>
</dbReference>
<feature type="transmembrane region" description="Helical" evidence="6">
    <location>
        <begin position="355"/>
        <end position="374"/>
    </location>
</feature>